<dbReference type="GO" id="GO:0030435">
    <property type="term" value="P:sporulation resulting in formation of a cellular spore"/>
    <property type="evidence" value="ECO:0007669"/>
    <property type="project" value="UniProtKB-KW"/>
</dbReference>
<dbReference type="Pfam" id="PF08141">
    <property type="entry name" value="SspH"/>
    <property type="match status" value="1"/>
</dbReference>
<dbReference type="OrthoDB" id="2721675at2"/>
<organism evidence="4 5">
    <name type="scientific">Mesobacillus campisalis</name>
    <dbReference type="NCBI Taxonomy" id="1408103"/>
    <lineage>
        <taxon>Bacteria</taxon>
        <taxon>Bacillati</taxon>
        <taxon>Bacillota</taxon>
        <taxon>Bacilli</taxon>
        <taxon>Bacillales</taxon>
        <taxon>Bacillaceae</taxon>
        <taxon>Mesobacillus</taxon>
    </lineage>
</organism>
<dbReference type="RefSeq" id="WP_046523271.1">
    <property type="nucleotide sequence ID" value="NZ_LAYY01000007.1"/>
</dbReference>
<keyword evidence="3" id="KW-0749">Sporulation</keyword>
<dbReference type="EMBL" id="LAYY01000007">
    <property type="protein sequence ID" value="KKK38579.1"/>
    <property type="molecule type" value="Genomic_DNA"/>
</dbReference>
<sequence length="64" mass="7035">MDLNRVKEILSADEEIAVNFHGVPVWIESIDGTSSMAVISERGAHDHSRLVSIDGLEEGRSTEK</sequence>
<dbReference type="PATRIC" id="fig|1408103.3.peg.1857"/>
<comment type="caution">
    <text evidence="4">The sequence shown here is derived from an EMBL/GenBank/DDBJ whole genome shotgun (WGS) entry which is preliminary data.</text>
</comment>
<dbReference type="GO" id="GO:0030436">
    <property type="term" value="P:asexual sporulation"/>
    <property type="evidence" value="ECO:0007669"/>
    <property type="project" value="InterPro"/>
</dbReference>
<evidence type="ECO:0000256" key="3">
    <source>
        <dbReference type="ARBA" id="ARBA00022969"/>
    </source>
</evidence>
<dbReference type="Proteomes" id="UP000034166">
    <property type="component" value="Unassembled WGS sequence"/>
</dbReference>
<protein>
    <submittedName>
        <fullName evidence="4">Spore protein</fullName>
    </submittedName>
</protein>
<dbReference type="InterPro" id="IPR012610">
    <property type="entry name" value="SASP_SspH"/>
</dbReference>
<name>A0A0M2SVI4_9BACI</name>
<reference evidence="4 5" key="1">
    <citation type="submission" date="2015-04" db="EMBL/GenBank/DDBJ databases">
        <title>Taxonomic description and genome sequence of Bacillus campisalis sp. nov., a novel member of the genus Bacillus isolated from solar saltern.</title>
        <authorList>
            <person name="Mathan Kumar R."/>
            <person name="Kaur G."/>
            <person name="Kumar A."/>
            <person name="Singh N.K."/>
            <person name="Kaur N."/>
            <person name="Kumar N."/>
            <person name="Mayilraj S."/>
        </authorList>
    </citation>
    <scope>NUCLEOTIDE SEQUENCE [LARGE SCALE GENOMIC DNA]</scope>
    <source>
        <strain evidence="4 5">SA2-6</strain>
    </source>
</reference>
<comment type="subcellular location">
    <subcellularLocation>
        <location evidence="1">Spore core</location>
    </subcellularLocation>
</comment>
<dbReference type="GO" id="GO:0042601">
    <property type="term" value="C:endospore-forming forespore"/>
    <property type="evidence" value="ECO:0007669"/>
    <property type="project" value="InterPro"/>
</dbReference>
<dbReference type="AlphaFoldDB" id="A0A0M2SVI4"/>
<evidence type="ECO:0000256" key="2">
    <source>
        <dbReference type="ARBA" id="ARBA00006573"/>
    </source>
</evidence>
<proteinExistence type="inferred from homology"/>
<evidence type="ECO:0000256" key="1">
    <source>
        <dbReference type="ARBA" id="ARBA00004288"/>
    </source>
</evidence>
<evidence type="ECO:0000313" key="4">
    <source>
        <dbReference type="EMBL" id="KKK38579.1"/>
    </source>
</evidence>
<accession>A0A0M2SVI4</accession>
<keyword evidence="5" id="KW-1185">Reference proteome</keyword>
<evidence type="ECO:0000313" key="5">
    <source>
        <dbReference type="Proteomes" id="UP000034166"/>
    </source>
</evidence>
<gene>
    <name evidence="4" type="ORF">WQ57_08250</name>
</gene>
<comment type="similarity">
    <text evidence="2">Belongs to the SspH family.</text>
</comment>